<evidence type="ECO:0000313" key="5">
    <source>
        <dbReference type="EMBL" id="TCP69825.1"/>
    </source>
</evidence>
<evidence type="ECO:0000313" key="6">
    <source>
        <dbReference type="Proteomes" id="UP000294746"/>
    </source>
</evidence>
<dbReference type="PANTHER" id="PTHR37690:SF1">
    <property type="entry name" value="CHORISMATE DEHYDRATASE"/>
    <property type="match status" value="1"/>
</dbReference>
<evidence type="ECO:0000256" key="1">
    <source>
        <dbReference type="ARBA" id="ARBA00004863"/>
    </source>
</evidence>
<dbReference type="CDD" id="cd13634">
    <property type="entry name" value="PBP2_Sco4506"/>
    <property type="match status" value="1"/>
</dbReference>
<organism evidence="5 6">
    <name type="scientific">Baia soyae</name>
    <dbReference type="NCBI Taxonomy" id="1544746"/>
    <lineage>
        <taxon>Bacteria</taxon>
        <taxon>Bacillati</taxon>
        <taxon>Bacillota</taxon>
        <taxon>Bacilli</taxon>
        <taxon>Bacillales</taxon>
        <taxon>Thermoactinomycetaceae</taxon>
        <taxon>Baia</taxon>
    </lineage>
</organism>
<proteinExistence type="inferred from homology"/>
<accession>A0A4R2S2C3</accession>
<dbReference type="Proteomes" id="UP000294746">
    <property type="component" value="Unassembled WGS sequence"/>
</dbReference>
<reference evidence="5 6" key="1">
    <citation type="submission" date="2019-03" db="EMBL/GenBank/DDBJ databases">
        <title>Genomic Encyclopedia of Type Strains, Phase IV (KMG-IV): sequencing the most valuable type-strain genomes for metagenomic binning, comparative biology and taxonomic classification.</title>
        <authorList>
            <person name="Goeker M."/>
        </authorList>
    </citation>
    <scope>NUCLEOTIDE SEQUENCE [LARGE SCALE GENOMIC DNA]</scope>
    <source>
        <strain evidence="5 6">DSM 46831</strain>
    </source>
</reference>
<dbReference type="InterPro" id="IPR030868">
    <property type="entry name" value="MqnA"/>
</dbReference>
<dbReference type="AlphaFoldDB" id="A0A4R2S2C3"/>
<comment type="similarity">
    <text evidence="4">Belongs to the MqnA/MqnD family. MqnA subfamily.</text>
</comment>
<dbReference type="Gene3D" id="3.40.190.10">
    <property type="entry name" value="Periplasmic binding protein-like II"/>
    <property type="match status" value="2"/>
</dbReference>
<comment type="caution">
    <text evidence="5">The sequence shown here is derived from an EMBL/GenBank/DDBJ whole genome shotgun (WGS) entry which is preliminary data.</text>
</comment>
<evidence type="ECO:0000256" key="4">
    <source>
        <dbReference type="HAMAP-Rule" id="MF_00995"/>
    </source>
</evidence>
<dbReference type="Pfam" id="PF02621">
    <property type="entry name" value="VitK2_biosynth"/>
    <property type="match status" value="1"/>
</dbReference>
<evidence type="ECO:0000256" key="2">
    <source>
        <dbReference type="ARBA" id="ARBA00022428"/>
    </source>
</evidence>
<name>A0A4R2S2C3_9BACL</name>
<dbReference type="GO" id="GO:0009234">
    <property type="term" value="P:menaquinone biosynthetic process"/>
    <property type="evidence" value="ECO:0007669"/>
    <property type="project" value="UniProtKB-UniRule"/>
</dbReference>
<comment type="catalytic activity">
    <reaction evidence="4">
        <text>chorismate = 3-[(1-carboxyvinyl)-oxy]benzoate + H2O</text>
        <dbReference type="Rhea" id="RHEA:40051"/>
        <dbReference type="ChEBI" id="CHEBI:15377"/>
        <dbReference type="ChEBI" id="CHEBI:29748"/>
        <dbReference type="ChEBI" id="CHEBI:76981"/>
        <dbReference type="EC" id="4.2.1.151"/>
    </reaction>
</comment>
<dbReference type="SUPFAM" id="SSF53850">
    <property type="entry name" value="Periplasmic binding protein-like II"/>
    <property type="match status" value="1"/>
</dbReference>
<protein>
    <recommendedName>
        <fullName evidence="4">Chorismate dehydratase</fullName>
        <ecNumber evidence="4">4.2.1.151</ecNumber>
    </recommendedName>
    <alternativeName>
        <fullName evidence="4">Menaquinone biosynthetic enzyme MqnA</fullName>
    </alternativeName>
</protein>
<comment type="function">
    <text evidence="4">Catalyzes the dehydration of chorismate into 3-[(1-carboxyvinyl)oxy]benzoate, a step in the biosynthesis of menaquinone (MK, vitamin K2).</text>
</comment>
<dbReference type="HAMAP" id="MF_00995">
    <property type="entry name" value="MqnA"/>
    <property type="match status" value="1"/>
</dbReference>
<sequence length="279" mass="31378">MKPIRIGEISYTNVLPVFHFFDSNGLPIEWVNHVPATLNQAMSKGEIDLGAISSFAFAEHSDRYYLFPNLSVSAYGPVGSIFLFTKGKSLQELDQASIALTNASASSVNLLRVILEKFAGVAPLYQVMEPKLEQMMQVSDAALLIGDDAIRAAWSKPHYHVYDLGELWYQQTGLPMVFAVWAVRKEIAQKRPDLMAEIYDRFMRSKKSGKQEPMAIIKAAQRKVGGEVPYWKQYFAGLSHDLGKRELEGLQLFYRYAAELGTLPPEIAIQMFQLSFSKS</sequence>
<keyword evidence="6" id="KW-1185">Reference proteome</keyword>
<dbReference type="RefSeq" id="WP_243649419.1">
    <property type="nucleotide sequence ID" value="NZ_SLXV01000005.1"/>
</dbReference>
<dbReference type="UniPathway" id="UPA00079"/>
<comment type="pathway">
    <text evidence="1 4">Quinol/quinone metabolism; menaquinone biosynthesis.</text>
</comment>
<dbReference type="PANTHER" id="PTHR37690">
    <property type="entry name" value="CHORISMATE DEHYDRATASE"/>
    <property type="match status" value="1"/>
</dbReference>
<gene>
    <name evidence="4" type="primary">mqnA</name>
    <name evidence="5" type="ORF">EDD57_1057</name>
</gene>
<keyword evidence="2 4" id="KW-0474">Menaquinone biosynthesis</keyword>
<dbReference type="GO" id="GO:0016836">
    <property type="term" value="F:hydro-lyase activity"/>
    <property type="evidence" value="ECO:0007669"/>
    <property type="project" value="UniProtKB-UniRule"/>
</dbReference>
<dbReference type="EC" id="4.2.1.151" evidence="4"/>
<dbReference type="EMBL" id="SLXV01000005">
    <property type="protein sequence ID" value="TCP69825.1"/>
    <property type="molecule type" value="Genomic_DNA"/>
</dbReference>
<dbReference type="InterPro" id="IPR003773">
    <property type="entry name" value="Menaquinone_biosynth"/>
</dbReference>
<keyword evidence="3 4" id="KW-0456">Lyase</keyword>
<evidence type="ECO:0000256" key="3">
    <source>
        <dbReference type="ARBA" id="ARBA00023239"/>
    </source>
</evidence>